<feature type="domain" description="Aminopeptidase N-like N-terminal" evidence="13">
    <location>
        <begin position="42"/>
        <end position="219"/>
    </location>
</feature>
<proteinExistence type="inferred from homology"/>
<keyword evidence="8 9" id="KW-0482">Metalloprotease</keyword>
<keyword evidence="5 9" id="KW-0479">Metal-binding</keyword>
<evidence type="ECO:0000256" key="3">
    <source>
        <dbReference type="ARBA" id="ARBA00022438"/>
    </source>
</evidence>
<dbReference type="SUPFAM" id="SSF63737">
    <property type="entry name" value="Leukotriene A4 hydrolase N-terminal domain"/>
    <property type="match status" value="1"/>
</dbReference>
<feature type="region of interest" description="Disordered" evidence="10">
    <location>
        <begin position="1"/>
        <end position="37"/>
    </location>
</feature>
<dbReference type="PRINTS" id="PR00756">
    <property type="entry name" value="ALADIPTASE"/>
</dbReference>
<keyword evidence="3 9" id="KW-0031">Aminopeptidase</keyword>
<feature type="domain" description="ERAP1-like C-terminal" evidence="12">
    <location>
        <begin position="542"/>
        <end position="733"/>
    </location>
</feature>
<dbReference type="EMBL" id="WJHE01000977">
    <property type="protein sequence ID" value="MST34387.1"/>
    <property type="molecule type" value="Genomic_DNA"/>
</dbReference>
<keyword evidence="4 9" id="KW-0645">Protease</keyword>
<evidence type="ECO:0000256" key="5">
    <source>
        <dbReference type="ARBA" id="ARBA00022723"/>
    </source>
</evidence>
<feature type="domain" description="Peptidase M1 membrane alanine aminopeptidase" evidence="11">
    <location>
        <begin position="254"/>
        <end position="470"/>
    </location>
</feature>
<comment type="catalytic activity">
    <reaction evidence="1">
        <text>Release of an N-terminal amino acid, Xaa-|-Yaa- from a peptide, amide or arylamide. Xaa is preferably Ala, but may be most amino acids including Pro (slow action). When a terminal hydrophobic residue is followed by a prolyl residue, the two may be released as an intact Xaa-Pro dipeptide.</text>
        <dbReference type="EC" id="3.4.11.2"/>
    </reaction>
</comment>
<evidence type="ECO:0000256" key="6">
    <source>
        <dbReference type="ARBA" id="ARBA00022801"/>
    </source>
</evidence>
<keyword evidence="6 9" id="KW-0378">Hydrolase</keyword>
<feature type="non-terminal residue" evidence="14">
    <location>
        <position position="734"/>
    </location>
</feature>
<evidence type="ECO:0000259" key="12">
    <source>
        <dbReference type="Pfam" id="PF11838"/>
    </source>
</evidence>
<dbReference type="CDD" id="cd09601">
    <property type="entry name" value="M1_APN-Q_like"/>
    <property type="match status" value="1"/>
</dbReference>
<dbReference type="EC" id="3.4.11.-" evidence="9"/>
<dbReference type="Pfam" id="PF01433">
    <property type="entry name" value="Peptidase_M1"/>
    <property type="match status" value="1"/>
</dbReference>
<dbReference type="Proteomes" id="UP000437736">
    <property type="component" value="Unassembled WGS sequence"/>
</dbReference>
<keyword evidence="15" id="KW-1185">Reference proteome</keyword>
<evidence type="ECO:0000313" key="15">
    <source>
        <dbReference type="Proteomes" id="UP000437736"/>
    </source>
</evidence>
<dbReference type="InterPro" id="IPR027268">
    <property type="entry name" value="Peptidase_M4/M1_CTD_sf"/>
</dbReference>
<name>A0ABW9QXI8_9ACTN</name>
<dbReference type="Gene3D" id="1.25.50.20">
    <property type="match status" value="1"/>
</dbReference>
<evidence type="ECO:0000256" key="8">
    <source>
        <dbReference type="ARBA" id="ARBA00023049"/>
    </source>
</evidence>
<dbReference type="InterPro" id="IPR045357">
    <property type="entry name" value="Aminopeptidase_N-like_N"/>
</dbReference>
<dbReference type="SUPFAM" id="SSF55486">
    <property type="entry name" value="Metalloproteases ('zincins'), catalytic domain"/>
    <property type="match status" value="1"/>
</dbReference>
<accession>A0ABW9QXI8</accession>
<gene>
    <name evidence="14" type="ORF">GHK86_16875</name>
</gene>
<evidence type="ECO:0000256" key="1">
    <source>
        <dbReference type="ARBA" id="ARBA00000098"/>
    </source>
</evidence>
<dbReference type="InterPro" id="IPR050344">
    <property type="entry name" value="Peptidase_M1_aminopeptidases"/>
</dbReference>
<dbReference type="Pfam" id="PF11838">
    <property type="entry name" value="ERAP1_C"/>
    <property type="match status" value="1"/>
</dbReference>
<comment type="cofactor">
    <cofactor evidence="9">
        <name>Zn(2+)</name>
        <dbReference type="ChEBI" id="CHEBI:29105"/>
    </cofactor>
    <text evidence="9">Binds 1 zinc ion per subunit.</text>
</comment>
<evidence type="ECO:0000259" key="11">
    <source>
        <dbReference type="Pfam" id="PF01433"/>
    </source>
</evidence>
<dbReference type="Gene3D" id="2.60.40.1910">
    <property type="match status" value="1"/>
</dbReference>
<protein>
    <recommendedName>
        <fullName evidence="9">Aminopeptidase</fullName>
        <ecNumber evidence="9">3.4.11.-</ecNumber>
    </recommendedName>
</protein>
<sequence length="734" mass="79489">MRTASGHRTTPRRDGRARRLDTLTPDTTSADDPHRLPRTVLPRRYGIEVEPDLEGGTFRGELSVVVEVVRPVTRVVLNALGLDVRDASIDGRPAGVTIDAEGQRVALDLDGPLPAGPATLQLRYTGVLDEGMRGFYRIRFAGPDGAERAMAATDFEPTHARRAFPCFDEPDLKATFAVTVVAPPGTTALSSGPVEAEESLPDGRCRVRFAETIPMSTYVVAWVIGPLELTAAEDVAGVPVRIAAPAGRLGLTRYALEAGTHALRWLAGYFSIPYPAAKLDHVAIPNFASGAMENVGCVTYRESLLLADPARASQVELREIVETMVHETAHMWFGNLATMRWWNGLWLNEAFATFMELKGTEAFRPDWDVWTAAAPGRAEALAVDGLAATRPVEYPVGAPEDAEDMFDVLTYQKGGAVLRMLEQYLGEETFRQAIARYLSAHAYGNTETTDLWDALEAASGQPVRATMDGWILQAGYPIVTARRGEDPATVELEQTRFTYRPGDQGTWRVPLVLRASVAGEVQQRRVLLHGPETVRFDGPVEWLVVNGGGWGFHRSAAEASLAPPDLAACTALERITLVDDAWATVLAGSPPDAFVRLARRLGDDVHPDVWTVTARALRLLDRVAADDERHHVAALTREVATPAWRRVGWEPRAGEPAAEAMTRATLLELLGTVGADPDVRAGAAERWAAHRRGGAMVGGDLLGPVVTVVAAGGGADELDQLVDGYREAATPQDR</sequence>
<evidence type="ECO:0000256" key="4">
    <source>
        <dbReference type="ARBA" id="ARBA00022670"/>
    </source>
</evidence>
<dbReference type="InterPro" id="IPR024571">
    <property type="entry name" value="ERAP1-like_C_dom"/>
</dbReference>
<dbReference type="Gene3D" id="1.10.390.10">
    <property type="entry name" value="Neutral Protease Domain 2"/>
    <property type="match status" value="1"/>
</dbReference>
<feature type="compositionally biased region" description="Basic and acidic residues" evidence="10">
    <location>
        <begin position="11"/>
        <end position="21"/>
    </location>
</feature>
<comment type="similarity">
    <text evidence="2 9">Belongs to the peptidase M1 family.</text>
</comment>
<comment type="caution">
    <text evidence="14">The sequence shown here is derived from an EMBL/GenBank/DDBJ whole genome shotgun (WGS) entry which is preliminary data.</text>
</comment>
<dbReference type="InterPro" id="IPR042097">
    <property type="entry name" value="Aminopeptidase_N-like_N_sf"/>
</dbReference>
<keyword evidence="7 9" id="KW-0862">Zinc</keyword>
<organism evidence="14 15">
    <name type="scientific">Acidiferrimicrobium australe</name>
    <dbReference type="NCBI Taxonomy" id="2664430"/>
    <lineage>
        <taxon>Bacteria</taxon>
        <taxon>Bacillati</taxon>
        <taxon>Actinomycetota</taxon>
        <taxon>Acidimicrobiia</taxon>
        <taxon>Acidimicrobiales</taxon>
        <taxon>Acidimicrobiaceae</taxon>
        <taxon>Acidiferrimicrobium</taxon>
    </lineage>
</organism>
<dbReference type="InterPro" id="IPR001930">
    <property type="entry name" value="Peptidase_M1"/>
</dbReference>
<evidence type="ECO:0000256" key="2">
    <source>
        <dbReference type="ARBA" id="ARBA00010136"/>
    </source>
</evidence>
<dbReference type="InterPro" id="IPR014782">
    <property type="entry name" value="Peptidase_M1_dom"/>
</dbReference>
<dbReference type="PANTHER" id="PTHR11533">
    <property type="entry name" value="PROTEASE M1 ZINC METALLOPROTEASE"/>
    <property type="match status" value="1"/>
</dbReference>
<dbReference type="Gene3D" id="2.60.40.1730">
    <property type="entry name" value="tricorn interacting facor f3 domain"/>
    <property type="match status" value="1"/>
</dbReference>
<evidence type="ECO:0000256" key="10">
    <source>
        <dbReference type="SAM" id="MobiDB-lite"/>
    </source>
</evidence>
<dbReference type="Pfam" id="PF17900">
    <property type="entry name" value="Peptidase_M1_N"/>
    <property type="match status" value="1"/>
</dbReference>
<reference evidence="14 15" key="1">
    <citation type="submission" date="2019-11" db="EMBL/GenBank/DDBJ databases">
        <title>Acidiferrimicrobium australis gen. nov., sp. nov., an acidophilic and obligately heterotrophic, member of the Actinobacteria that catalyses dissimilatory oxido- reduction of iron isolated from metal-rich acidic water in Chile.</title>
        <authorList>
            <person name="Gonzalez D."/>
            <person name="Huber K."/>
            <person name="Hedrich S."/>
            <person name="Rojas-Villalobos C."/>
            <person name="Quatrini R."/>
            <person name="Dinamarca M.A."/>
            <person name="Schwarz A."/>
            <person name="Canales C."/>
            <person name="Nancucheo I."/>
        </authorList>
    </citation>
    <scope>NUCLEOTIDE SEQUENCE [LARGE SCALE GENOMIC DNA]</scope>
    <source>
        <strain evidence="14 15">USS-CCA1</strain>
    </source>
</reference>
<evidence type="ECO:0000256" key="9">
    <source>
        <dbReference type="RuleBase" id="RU364040"/>
    </source>
</evidence>
<evidence type="ECO:0000259" key="13">
    <source>
        <dbReference type="Pfam" id="PF17900"/>
    </source>
</evidence>
<dbReference type="InterPro" id="IPR034016">
    <property type="entry name" value="M1_APN-typ"/>
</dbReference>
<dbReference type="PANTHER" id="PTHR11533:SF174">
    <property type="entry name" value="PUROMYCIN-SENSITIVE AMINOPEPTIDASE-RELATED"/>
    <property type="match status" value="1"/>
</dbReference>
<evidence type="ECO:0000313" key="14">
    <source>
        <dbReference type="EMBL" id="MST34387.1"/>
    </source>
</evidence>
<evidence type="ECO:0000256" key="7">
    <source>
        <dbReference type="ARBA" id="ARBA00022833"/>
    </source>
</evidence>